<evidence type="ECO:0000313" key="1">
    <source>
        <dbReference type="Ensembl" id="ENSSGRP00000102943.1"/>
    </source>
</evidence>
<dbReference type="Ensembl" id="ENSSGRT00000109458.1">
    <property type="protein sequence ID" value="ENSSGRP00000102943.1"/>
    <property type="gene ID" value="ENSSGRG00000051139.1"/>
</dbReference>
<dbReference type="InParanoid" id="A0A672SMS9"/>
<evidence type="ECO:0000313" key="2">
    <source>
        <dbReference type="Proteomes" id="UP000472262"/>
    </source>
</evidence>
<reference evidence="1" key="2">
    <citation type="submission" date="2025-09" db="UniProtKB">
        <authorList>
            <consortium name="Ensembl"/>
        </authorList>
    </citation>
    <scope>IDENTIFICATION</scope>
</reference>
<organism evidence="1 2">
    <name type="scientific">Sinocyclocheilus grahami</name>
    <name type="common">Dianchi golden-line fish</name>
    <name type="synonym">Barbus grahami</name>
    <dbReference type="NCBI Taxonomy" id="75366"/>
    <lineage>
        <taxon>Eukaryota</taxon>
        <taxon>Metazoa</taxon>
        <taxon>Chordata</taxon>
        <taxon>Craniata</taxon>
        <taxon>Vertebrata</taxon>
        <taxon>Euteleostomi</taxon>
        <taxon>Actinopterygii</taxon>
        <taxon>Neopterygii</taxon>
        <taxon>Teleostei</taxon>
        <taxon>Ostariophysi</taxon>
        <taxon>Cypriniformes</taxon>
        <taxon>Cyprinidae</taxon>
        <taxon>Cyprininae</taxon>
        <taxon>Sinocyclocheilus</taxon>
    </lineage>
</organism>
<keyword evidence="2" id="KW-1185">Reference proteome</keyword>
<dbReference type="Proteomes" id="UP000472262">
    <property type="component" value="Unassembled WGS sequence"/>
</dbReference>
<dbReference type="AlphaFoldDB" id="A0A672SMS9"/>
<accession>A0A672SMS9</accession>
<name>A0A672SMS9_SINGR</name>
<reference evidence="1" key="1">
    <citation type="submission" date="2025-08" db="UniProtKB">
        <authorList>
            <consortium name="Ensembl"/>
        </authorList>
    </citation>
    <scope>IDENTIFICATION</scope>
</reference>
<proteinExistence type="predicted"/>
<protein>
    <submittedName>
        <fullName evidence="1">Uncharacterized protein</fullName>
    </submittedName>
</protein>
<sequence>VHTLLLYISFADVKEEDDRLHNEQPKLKNATFQIVGTDYALDMRFFPFPPHQNLKREDLLCHLMKCDVIIYDITPHADQIDEAQWAVSGITFLLNPCNETLLSYFEDGDSS</sequence>